<proteinExistence type="predicted"/>
<protein>
    <submittedName>
        <fullName evidence="3">Uncharacterized protein</fullName>
    </submittedName>
</protein>
<feature type="region of interest" description="Disordered" evidence="1">
    <location>
        <begin position="74"/>
        <end position="136"/>
    </location>
</feature>
<dbReference type="GeneID" id="87828649"/>
<gene>
    <name evidence="3" type="ORF">N657DRAFT_639990</name>
</gene>
<evidence type="ECO:0000256" key="1">
    <source>
        <dbReference type="SAM" id="MobiDB-lite"/>
    </source>
</evidence>
<sequence>MSTYSLYILIFFIANGTIFAAAVPILKKHHPLLTSPLFNTPLSPCPVNSGSIFRRADCTGFFFADPNWCIPPPPASPAPPMRGAEDIHSRSNNEAPVDSSPDDPVSTATVTAQGEPASVTLASTPTPPSPSSSEDLSATTVFVPAESSLTPSTVAAPFTTTVTMTLQVTTLTLEPSTVTVTALLSGGSPSSKTGGVGVQSITILETVPFTTTDLPAVTVTGLQTLTSVVVVPMEETATVNKSWAAATPLLPVRIEAAKTVVSGRE</sequence>
<keyword evidence="2" id="KW-0812">Transmembrane</keyword>
<dbReference type="AlphaFoldDB" id="A0AAN6UAY1"/>
<evidence type="ECO:0000313" key="4">
    <source>
        <dbReference type="Proteomes" id="UP001302602"/>
    </source>
</evidence>
<name>A0AAN6UAY1_9PEZI</name>
<keyword evidence="2" id="KW-1133">Transmembrane helix</keyword>
<organism evidence="3 4">
    <name type="scientific">Parathielavia appendiculata</name>
    <dbReference type="NCBI Taxonomy" id="2587402"/>
    <lineage>
        <taxon>Eukaryota</taxon>
        <taxon>Fungi</taxon>
        <taxon>Dikarya</taxon>
        <taxon>Ascomycota</taxon>
        <taxon>Pezizomycotina</taxon>
        <taxon>Sordariomycetes</taxon>
        <taxon>Sordariomycetidae</taxon>
        <taxon>Sordariales</taxon>
        <taxon>Chaetomiaceae</taxon>
        <taxon>Parathielavia</taxon>
    </lineage>
</organism>
<keyword evidence="4" id="KW-1185">Reference proteome</keyword>
<reference evidence="3" key="1">
    <citation type="journal article" date="2023" name="Mol. Phylogenet. Evol.">
        <title>Genome-scale phylogeny and comparative genomics of the fungal order Sordariales.</title>
        <authorList>
            <person name="Hensen N."/>
            <person name="Bonometti L."/>
            <person name="Westerberg I."/>
            <person name="Brannstrom I.O."/>
            <person name="Guillou S."/>
            <person name="Cros-Aarteil S."/>
            <person name="Calhoun S."/>
            <person name="Haridas S."/>
            <person name="Kuo A."/>
            <person name="Mondo S."/>
            <person name="Pangilinan J."/>
            <person name="Riley R."/>
            <person name="LaButti K."/>
            <person name="Andreopoulos B."/>
            <person name="Lipzen A."/>
            <person name="Chen C."/>
            <person name="Yan M."/>
            <person name="Daum C."/>
            <person name="Ng V."/>
            <person name="Clum A."/>
            <person name="Steindorff A."/>
            <person name="Ohm R.A."/>
            <person name="Martin F."/>
            <person name="Silar P."/>
            <person name="Natvig D.O."/>
            <person name="Lalanne C."/>
            <person name="Gautier V."/>
            <person name="Ament-Velasquez S.L."/>
            <person name="Kruys A."/>
            <person name="Hutchinson M.I."/>
            <person name="Powell A.J."/>
            <person name="Barry K."/>
            <person name="Miller A.N."/>
            <person name="Grigoriev I.V."/>
            <person name="Debuchy R."/>
            <person name="Gladieux P."/>
            <person name="Hiltunen Thoren M."/>
            <person name="Johannesson H."/>
        </authorList>
    </citation>
    <scope>NUCLEOTIDE SEQUENCE</scope>
    <source>
        <strain evidence="3">CBS 731.68</strain>
    </source>
</reference>
<feature type="transmembrane region" description="Helical" evidence="2">
    <location>
        <begin position="6"/>
        <end position="26"/>
    </location>
</feature>
<accession>A0AAN6UAY1</accession>
<dbReference type="EMBL" id="MU853223">
    <property type="protein sequence ID" value="KAK4129374.1"/>
    <property type="molecule type" value="Genomic_DNA"/>
</dbReference>
<reference evidence="3" key="2">
    <citation type="submission" date="2023-05" db="EMBL/GenBank/DDBJ databases">
        <authorList>
            <consortium name="Lawrence Berkeley National Laboratory"/>
            <person name="Steindorff A."/>
            <person name="Hensen N."/>
            <person name="Bonometti L."/>
            <person name="Westerberg I."/>
            <person name="Brannstrom I.O."/>
            <person name="Guillou S."/>
            <person name="Cros-Aarteil S."/>
            <person name="Calhoun S."/>
            <person name="Haridas S."/>
            <person name="Kuo A."/>
            <person name="Mondo S."/>
            <person name="Pangilinan J."/>
            <person name="Riley R."/>
            <person name="Labutti K."/>
            <person name="Andreopoulos B."/>
            <person name="Lipzen A."/>
            <person name="Chen C."/>
            <person name="Yanf M."/>
            <person name="Daum C."/>
            <person name="Ng V."/>
            <person name="Clum A."/>
            <person name="Ohm R."/>
            <person name="Martin F."/>
            <person name="Silar P."/>
            <person name="Natvig D."/>
            <person name="Lalanne C."/>
            <person name="Gautier V."/>
            <person name="Ament-Velasquez S.L."/>
            <person name="Kruys A."/>
            <person name="Hutchinson M.I."/>
            <person name="Powell A.J."/>
            <person name="Barry K."/>
            <person name="Miller A.N."/>
            <person name="Grigoriev I.V."/>
            <person name="Debuchy R."/>
            <person name="Gladieux P."/>
            <person name="Thoren M.H."/>
            <person name="Johannesson H."/>
        </authorList>
    </citation>
    <scope>NUCLEOTIDE SEQUENCE</scope>
    <source>
        <strain evidence="3">CBS 731.68</strain>
    </source>
</reference>
<dbReference type="Proteomes" id="UP001302602">
    <property type="component" value="Unassembled WGS sequence"/>
</dbReference>
<dbReference type="RefSeq" id="XP_062653145.1">
    <property type="nucleotide sequence ID" value="XM_062791880.1"/>
</dbReference>
<evidence type="ECO:0000313" key="3">
    <source>
        <dbReference type="EMBL" id="KAK4129374.1"/>
    </source>
</evidence>
<comment type="caution">
    <text evidence="3">The sequence shown here is derived from an EMBL/GenBank/DDBJ whole genome shotgun (WGS) entry which is preliminary data.</text>
</comment>
<keyword evidence="2" id="KW-0472">Membrane</keyword>
<evidence type="ECO:0000256" key="2">
    <source>
        <dbReference type="SAM" id="Phobius"/>
    </source>
</evidence>